<dbReference type="RefSeq" id="WP_128214010.1">
    <property type="nucleotide sequence ID" value="NZ_CP025746.1"/>
</dbReference>
<protein>
    <recommendedName>
        <fullName evidence="7">PTS EIIB type-3 domain-containing protein</fullName>
    </recommendedName>
</protein>
<evidence type="ECO:0000256" key="5">
    <source>
        <dbReference type="ARBA" id="ARBA00022683"/>
    </source>
</evidence>
<evidence type="ECO:0000256" key="2">
    <source>
        <dbReference type="ARBA" id="ARBA00022553"/>
    </source>
</evidence>
<dbReference type="PANTHER" id="PTHR34581">
    <property type="entry name" value="PTS SYSTEM N,N'-DIACETYLCHITOBIOSE-SPECIFIC EIIB COMPONENT"/>
    <property type="match status" value="1"/>
</dbReference>
<proteinExistence type="predicted"/>
<dbReference type="PANTHER" id="PTHR34581:SF2">
    <property type="entry name" value="PTS SYSTEM N,N'-DIACETYLCHITOBIOSE-SPECIFIC EIIB COMPONENT"/>
    <property type="match status" value="1"/>
</dbReference>
<feature type="modified residue" description="Phosphocysteine; by EIIA" evidence="6">
    <location>
        <position position="8"/>
    </location>
</feature>
<keyword evidence="5" id="KW-0598">Phosphotransferase system</keyword>
<keyword evidence="3" id="KW-0762">Sugar transport</keyword>
<dbReference type="PROSITE" id="PS51100">
    <property type="entry name" value="PTS_EIIB_TYPE_3"/>
    <property type="match status" value="1"/>
</dbReference>
<dbReference type="Proteomes" id="UP000286268">
    <property type="component" value="Chromosome"/>
</dbReference>
<gene>
    <name evidence="8" type="ORF">C1I91_17450</name>
</gene>
<evidence type="ECO:0000313" key="8">
    <source>
        <dbReference type="EMBL" id="QAA33287.1"/>
    </source>
</evidence>
<dbReference type="KEGG" id="cmah:C1I91_17450"/>
<keyword evidence="2" id="KW-0597">Phosphoprotein</keyword>
<dbReference type="EMBL" id="CP025746">
    <property type="protein sequence ID" value="QAA33287.1"/>
    <property type="molecule type" value="Genomic_DNA"/>
</dbReference>
<dbReference type="SUPFAM" id="SSF52794">
    <property type="entry name" value="PTS system IIB component-like"/>
    <property type="match status" value="1"/>
</dbReference>
<evidence type="ECO:0000259" key="7">
    <source>
        <dbReference type="PROSITE" id="PS51100"/>
    </source>
</evidence>
<evidence type="ECO:0000313" key="9">
    <source>
        <dbReference type="Proteomes" id="UP000286268"/>
    </source>
</evidence>
<dbReference type="InterPro" id="IPR013012">
    <property type="entry name" value="PTS_EIIB_3"/>
</dbReference>
<evidence type="ECO:0000256" key="1">
    <source>
        <dbReference type="ARBA" id="ARBA00022448"/>
    </source>
</evidence>
<keyword evidence="1" id="KW-0813">Transport</keyword>
<feature type="domain" description="PTS EIIB type-3" evidence="7">
    <location>
        <begin position="1"/>
        <end position="129"/>
    </location>
</feature>
<dbReference type="OrthoDB" id="9808134at2"/>
<accession>A0A3R5UA34</accession>
<dbReference type="AlphaFoldDB" id="A0A3R5UA34"/>
<dbReference type="InterPro" id="IPR036095">
    <property type="entry name" value="PTS_EIIB-like_sf"/>
</dbReference>
<evidence type="ECO:0000256" key="6">
    <source>
        <dbReference type="PROSITE-ProRule" id="PRU00423"/>
    </source>
</evidence>
<dbReference type="GO" id="GO:0009401">
    <property type="term" value="P:phosphoenolpyruvate-dependent sugar phosphotransferase system"/>
    <property type="evidence" value="ECO:0007669"/>
    <property type="project" value="UniProtKB-KW"/>
</dbReference>
<dbReference type="GO" id="GO:0008982">
    <property type="term" value="F:protein-N(PI)-phosphohistidine-sugar phosphotransferase activity"/>
    <property type="evidence" value="ECO:0007669"/>
    <property type="project" value="InterPro"/>
</dbReference>
<reference evidence="8 9" key="1">
    <citation type="submission" date="2018-01" db="EMBL/GenBank/DDBJ databases">
        <title>Genome Sequencing and Assembly of Anaerobacter polyendosporus strain CT4.</title>
        <authorList>
            <person name="Tachaapaikoon C."/>
            <person name="Sutheeworapong S."/>
            <person name="Jenjaroenpun P."/>
            <person name="Wongsurawat T."/>
            <person name="Nookeaw I."/>
            <person name="Cheawchanlertfa P."/>
            <person name="Kosugi A."/>
            <person name="Cheevadhanarak S."/>
            <person name="Ratanakhanokchai K."/>
        </authorList>
    </citation>
    <scope>NUCLEOTIDE SEQUENCE [LARGE SCALE GENOMIC DNA]</scope>
    <source>
        <strain evidence="8 9">CT4</strain>
    </source>
</reference>
<organism evidence="8 9">
    <name type="scientific">Clostridium manihotivorum</name>
    <dbReference type="NCBI Taxonomy" id="2320868"/>
    <lineage>
        <taxon>Bacteria</taxon>
        <taxon>Bacillati</taxon>
        <taxon>Bacillota</taxon>
        <taxon>Clostridia</taxon>
        <taxon>Eubacteriales</taxon>
        <taxon>Clostridiaceae</taxon>
        <taxon>Clostridium</taxon>
    </lineage>
</organism>
<keyword evidence="4" id="KW-0808">Transferase</keyword>
<evidence type="ECO:0000256" key="3">
    <source>
        <dbReference type="ARBA" id="ARBA00022597"/>
    </source>
</evidence>
<sequence length="129" mass="14487">MVNILVLCAGGMTSSLFVSKIVSEANKLGYNSTMEILSNKHKEDLDDKAIRFYYGGASLNKVNIKAQEEFYKTVKFVFLAPQVKYAFNDISEALKIYDIPCKVIDSMAFGRMNGKWVIDTLVDCRILAV</sequence>
<dbReference type="Gene3D" id="3.40.50.2300">
    <property type="match status" value="1"/>
</dbReference>
<keyword evidence="9" id="KW-1185">Reference proteome</keyword>
<dbReference type="InterPro" id="IPR051819">
    <property type="entry name" value="PTS_sugar-specific_EIIB"/>
</dbReference>
<evidence type="ECO:0000256" key="4">
    <source>
        <dbReference type="ARBA" id="ARBA00022679"/>
    </source>
</evidence>
<name>A0A3R5UA34_9CLOT</name>